<name>A0A9X8MKW0_9ACTN</name>
<feature type="region of interest" description="Disordered" evidence="1">
    <location>
        <begin position="123"/>
        <end position="506"/>
    </location>
</feature>
<reference evidence="3" key="1">
    <citation type="submission" date="2016-11" db="EMBL/GenBank/DDBJ databases">
        <authorList>
            <person name="Jaros S."/>
            <person name="Januszkiewicz K."/>
            <person name="Wedrychowicz H."/>
        </authorList>
    </citation>
    <scope>NUCLEOTIDE SEQUENCE [LARGE SCALE GENOMIC DNA]</scope>
    <source>
        <strain evidence="3">CGMCC 4.3555</strain>
    </source>
</reference>
<organism evidence="2 3">
    <name type="scientific">Streptomyces yunnanensis</name>
    <dbReference type="NCBI Taxonomy" id="156453"/>
    <lineage>
        <taxon>Bacteria</taxon>
        <taxon>Bacillati</taxon>
        <taxon>Actinomycetota</taxon>
        <taxon>Actinomycetes</taxon>
        <taxon>Kitasatosporales</taxon>
        <taxon>Streptomycetaceae</taxon>
        <taxon>Streptomyces</taxon>
    </lineage>
</organism>
<feature type="compositionally biased region" description="Basic and acidic residues" evidence="1">
    <location>
        <begin position="473"/>
        <end position="482"/>
    </location>
</feature>
<feature type="compositionally biased region" description="Polar residues" evidence="1">
    <location>
        <begin position="174"/>
        <end position="187"/>
    </location>
</feature>
<protein>
    <submittedName>
        <fullName evidence="2">Uncharacterized protein</fullName>
    </submittedName>
</protein>
<dbReference type="Proteomes" id="UP000184388">
    <property type="component" value="Unassembled WGS sequence"/>
</dbReference>
<feature type="compositionally biased region" description="Polar residues" evidence="1">
    <location>
        <begin position="312"/>
        <end position="330"/>
    </location>
</feature>
<feature type="compositionally biased region" description="Polar residues" evidence="1">
    <location>
        <begin position="423"/>
        <end position="435"/>
    </location>
</feature>
<dbReference type="EMBL" id="FRBK01000002">
    <property type="protein sequence ID" value="SHK96497.1"/>
    <property type="molecule type" value="Genomic_DNA"/>
</dbReference>
<evidence type="ECO:0000313" key="3">
    <source>
        <dbReference type="Proteomes" id="UP000184388"/>
    </source>
</evidence>
<gene>
    <name evidence="2" type="ORF">SAMN05216268_10281</name>
</gene>
<proteinExistence type="predicted"/>
<dbReference type="AlphaFoldDB" id="A0A9X8MKW0"/>
<comment type="caution">
    <text evidence="2">The sequence shown here is derived from an EMBL/GenBank/DDBJ whole genome shotgun (WGS) entry which is preliminary data.</text>
</comment>
<evidence type="ECO:0000256" key="1">
    <source>
        <dbReference type="SAM" id="MobiDB-lite"/>
    </source>
</evidence>
<feature type="compositionally biased region" description="Polar residues" evidence="1">
    <location>
        <begin position="218"/>
        <end position="248"/>
    </location>
</feature>
<feature type="compositionally biased region" description="Low complexity" evidence="1">
    <location>
        <begin position="356"/>
        <end position="366"/>
    </location>
</feature>
<accession>A0A9X8MKW0</accession>
<sequence length="506" mass="52464">MGTSLMRAGNEIRKIAADLKGHVDQVHWEGEGAEAFRTWSRDTVTESHKLADYAHTAGSAMTDSATALGRAKLMPKPKPTSNSVELDPGKAGPTTNLLKDPDRDAAVAEMNRLSSYYRNAQERIARQEQPNFRPASGFLPEPEEHYGDQYRLVGGSTGGQAMNRAVNAEAATPRGSSFGKQSATASEPSPGGLRSDGRISTSLDTAPPAVLPQAPSAGKSSPPLQSGSSQESPSTFVPGTVTPTNPASRLTRPGDTLQGPATDRASTVERPHVTAPKDGVVGGTARRSNALDAPRIPTGTVMGEERGLIPPRSNNSTSAPHLTEGGTSATGREDLRQRLAAPRGGSAQVPRGPVMGEEPGATTHGTAGTGYPGPVGSAMREGSRSAPGRRLAFEPGGPVGSTSSSPIVDGEPGVRATGPWRNTGGSASSAETARSGSRVGDFTPGGTGLRRDPSGNEVLPMGSGPSSKPKRRISNERPHYLQEDDESWTSSQPSVVPPVIGEDTTS</sequence>
<evidence type="ECO:0000313" key="2">
    <source>
        <dbReference type="EMBL" id="SHK96497.1"/>
    </source>
</evidence>
<feature type="region of interest" description="Disordered" evidence="1">
    <location>
        <begin position="74"/>
        <end position="100"/>
    </location>
</feature>